<proteinExistence type="predicted"/>
<dbReference type="Gene3D" id="3.40.50.300">
    <property type="entry name" value="P-loop containing nucleotide triphosphate hydrolases"/>
    <property type="match status" value="1"/>
</dbReference>
<dbReference type="PANTHER" id="PTHR13696">
    <property type="entry name" value="P-LOOP CONTAINING NUCLEOSIDE TRIPHOSPHATE HYDROLASE"/>
    <property type="match status" value="1"/>
</dbReference>
<dbReference type="InterPro" id="IPR027417">
    <property type="entry name" value="P-loop_NTPase"/>
</dbReference>
<gene>
    <name evidence="2" type="ORF">WMO65_19040</name>
</gene>
<reference evidence="2 3" key="1">
    <citation type="submission" date="2024-03" db="EMBL/GenBank/DDBJ databases">
        <title>Human intestinal bacterial collection.</title>
        <authorList>
            <person name="Pauvert C."/>
            <person name="Hitch T.C.A."/>
            <person name="Clavel T."/>
        </authorList>
    </citation>
    <scope>NUCLEOTIDE SEQUENCE [LARGE SCALE GENOMIC DNA]</scope>
    <source>
        <strain evidence="2 3">CLA-SR-H028</strain>
    </source>
</reference>
<dbReference type="EMBL" id="JBBMFP010000020">
    <property type="protein sequence ID" value="MEQ2433096.1"/>
    <property type="molecule type" value="Genomic_DNA"/>
</dbReference>
<dbReference type="CDD" id="cd02042">
    <property type="entry name" value="ParAB_family"/>
    <property type="match status" value="1"/>
</dbReference>
<dbReference type="Pfam" id="PF13614">
    <property type="entry name" value="AAA_31"/>
    <property type="match status" value="1"/>
</dbReference>
<feature type="domain" description="AAA" evidence="1">
    <location>
        <begin position="3"/>
        <end position="181"/>
    </location>
</feature>
<accession>A0ABV1DTH0</accession>
<organism evidence="2 3">
    <name type="scientific">Blautia caccae</name>
    <dbReference type="NCBI Taxonomy" id="3133175"/>
    <lineage>
        <taxon>Bacteria</taxon>
        <taxon>Bacillati</taxon>
        <taxon>Bacillota</taxon>
        <taxon>Clostridia</taxon>
        <taxon>Lachnospirales</taxon>
        <taxon>Lachnospiraceae</taxon>
        <taxon>Blautia</taxon>
    </lineage>
</organism>
<protein>
    <submittedName>
        <fullName evidence="2">AAA family ATPase</fullName>
    </submittedName>
</protein>
<dbReference type="InterPro" id="IPR025669">
    <property type="entry name" value="AAA_dom"/>
</dbReference>
<dbReference type="RefSeq" id="WP_303003641.1">
    <property type="nucleotide sequence ID" value="NZ_JBBMFP010000020.1"/>
</dbReference>
<sequence>MCRVIAVANQKGGCGKTATSINLGVGLVKLGQRVLAIDLDPQGHLTLGLGFPKNLRVTLKNMMENIIMGIEFDPREAVLHHAEGLDVVPSNKLLTGMDMSLISVEEREMVLKEYLDLLRDEYDYILIDCMPSLGMLTINAMTAADSVLIPMQPQFYAADGLTELLKVIKGIKQRFNPELAIEGILFTMDASRYNNAKRNKQAVRSAYGEQMHIFENSIPRSEAIAEIASEGVSIFAYDKRGKGAASYGKLAEEVLHRA</sequence>
<dbReference type="InterPro" id="IPR050678">
    <property type="entry name" value="DNA_Partitioning_ATPase"/>
</dbReference>
<dbReference type="PIRSF" id="PIRSF009320">
    <property type="entry name" value="Nuc_binding_HP_1000"/>
    <property type="match status" value="1"/>
</dbReference>
<keyword evidence="3" id="KW-1185">Reference proteome</keyword>
<comment type="caution">
    <text evidence="2">The sequence shown here is derived from an EMBL/GenBank/DDBJ whole genome shotgun (WGS) entry which is preliminary data.</text>
</comment>
<name>A0ABV1DTH0_9FIRM</name>
<evidence type="ECO:0000313" key="3">
    <source>
        <dbReference type="Proteomes" id="UP001457898"/>
    </source>
</evidence>
<dbReference type="Proteomes" id="UP001457898">
    <property type="component" value="Unassembled WGS sequence"/>
</dbReference>
<evidence type="ECO:0000259" key="1">
    <source>
        <dbReference type="Pfam" id="PF13614"/>
    </source>
</evidence>
<evidence type="ECO:0000313" key="2">
    <source>
        <dbReference type="EMBL" id="MEQ2433096.1"/>
    </source>
</evidence>
<dbReference type="SUPFAM" id="SSF52540">
    <property type="entry name" value="P-loop containing nucleoside triphosphate hydrolases"/>
    <property type="match status" value="1"/>
</dbReference>
<dbReference type="PANTHER" id="PTHR13696:SF99">
    <property type="entry name" value="COBYRINIC ACID AC-DIAMIDE SYNTHASE"/>
    <property type="match status" value="1"/>
</dbReference>